<evidence type="ECO:0000256" key="1">
    <source>
        <dbReference type="PIRNR" id="PIRNR000962"/>
    </source>
</evidence>
<evidence type="ECO:0000313" key="2">
    <source>
        <dbReference type="EMBL" id="CCD26895.1"/>
    </source>
</evidence>
<dbReference type="AlphaFoldDB" id="G0WGI4"/>
<dbReference type="SUPFAM" id="SSF56281">
    <property type="entry name" value="Metallo-hydrolase/oxidoreductase"/>
    <property type="match status" value="1"/>
</dbReference>
<dbReference type="InterPro" id="IPR000396">
    <property type="entry name" value="Pdiesterase2"/>
</dbReference>
<dbReference type="GO" id="GO:1902660">
    <property type="term" value="P:negative regulation of glucose mediated signaling pathway"/>
    <property type="evidence" value="ECO:0007669"/>
    <property type="project" value="TreeGrafter"/>
</dbReference>
<dbReference type="GO" id="GO:0047555">
    <property type="term" value="F:3',5'-cyclic-GMP phosphodiesterase activity"/>
    <property type="evidence" value="ECO:0007669"/>
    <property type="project" value="TreeGrafter"/>
</dbReference>
<dbReference type="PIRSF" id="PIRSF000962">
    <property type="entry name" value="Cyc_nuc_PDEase"/>
    <property type="match status" value="1"/>
</dbReference>
<dbReference type="GO" id="GO:0007189">
    <property type="term" value="P:adenylate cyclase-activating G protein-coupled receptor signaling pathway"/>
    <property type="evidence" value="ECO:0007669"/>
    <property type="project" value="EnsemblFungi"/>
</dbReference>
<dbReference type="eggNOG" id="ENOG502RFKK">
    <property type="taxonomic scope" value="Eukaryota"/>
</dbReference>
<dbReference type="STRING" id="1071378.G0WGI4"/>
<protein>
    <recommendedName>
        <fullName evidence="4">3',5'-cyclic-nucleotide phosphodiesterase</fullName>
    </recommendedName>
</protein>
<keyword evidence="3" id="KW-1185">Reference proteome</keyword>
<dbReference type="GO" id="GO:0006198">
    <property type="term" value="P:cAMP catabolic process"/>
    <property type="evidence" value="ECO:0007669"/>
    <property type="project" value="UniProtKB-UniRule"/>
</dbReference>
<dbReference type="PANTHER" id="PTHR28283:SF1">
    <property type="entry name" value="3',5'-CYCLIC-NUCLEOTIDE PHOSPHODIESTERASE 1"/>
    <property type="match status" value="1"/>
</dbReference>
<dbReference type="PANTHER" id="PTHR28283">
    <property type="entry name" value="3',5'-CYCLIC-NUCLEOTIDE PHOSPHODIESTERASE 1"/>
    <property type="match status" value="1"/>
</dbReference>
<dbReference type="KEGG" id="ndi:NDAI_0I03270"/>
<dbReference type="OrthoDB" id="258495at2759"/>
<dbReference type="PRINTS" id="PR00388">
    <property type="entry name" value="PDIESTERASE2"/>
</dbReference>
<dbReference type="EMBL" id="HE580275">
    <property type="protein sequence ID" value="CCD26895.1"/>
    <property type="molecule type" value="Genomic_DNA"/>
</dbReference>
<dbReference type="CDD" id="cd07735">
    <property type="entry name" value="class_II_PDE_MBL-fold"/>
    <property type="match status" value="1"/>
</dbReference>
<accession>G0WGI4</accession>
<reference evidence="2 3" key="1">
    <citation type="journal article" date="2011" name="Proc. Natl. Acad. Sci. U.S.A.">
        <title>Evolutionary erosion of yeast sex chromosomes by mating-type switching accidents.</title>
        <authorList>
            <person name="Gordon J.L."/>
            <person name="Armisen D."/>
            <person name="Proux-Wera E."/>
            <person name="Oheigeartaigh S.S."/>
            <person name="Byrne K.P."/>
            <person name="Wolfe K.H."/>
        </authorList>
    </citation>
    <scope>NUCLEOTIDE SEQUENCE [LARGE SCALE GENOMIC DNA]</scope>
    <source>
        <strain evidence="3">ATCC 10597 / BCRC 20456 / CBS 421 / NBRC 0211 / NRRL Y-12639</strain>
    </source>
</reference>
<dbReference type="Gene3D" id="3.60.15.10">
    <property type="entry name" value="Ribonuclease Z/Hydroxyacylglutathione hydrolase-like"/>
    <property type="match status" value="1"/>
</dbReference>
<proteinExistence type="inferred from homology"/>
<evidence type="ECO:0008006" key="4">
    <source>
        <dbReference type="Google" id="ProtNLM"/>
    </source>
</evidence>
<gene>
    <name evidence="2" type="primary">NDAI0I03270</name>
    <name evidence="2" type="ordered locus">NDAI_0I03270</name>
</gene>
<dbReference type="GO" id="GO:0004115">
    <property type="term" value="F:3',5'-cyclic-AMP phosphodiesterase activity"/>
    <property type="evidence" value="ECO:0007669"/>
    <property type="project" value="UniProtKB-UniRule"/>
</dbReference>
<comment type="similarity">
    <text evidence="1">Belongs to the cyclic nucleotide phosphodiesterase class-II family.</text>
</comment>
<dbReference type="InterPro" id="IPR036866">
    <property type="entry name" value="RibonucZ/Hydroxyglut_hydro"/>
</dbReference>
<keyword evidence="1" id="KW-0378">Hydrolase</keyword>
<name>G0WGI4_NAUDC</name>
<dbReference type="Proteomes" id="UP000000689">
    <property type="component" value="Chromosome 9"/>
</dbReference>
<dbReference type="OMA" id="YYVTHPH"/>
<dbReference type="HOGENOM" id="CLU_016658_2_1_1"/>
<keyword evidence="1" id="KW-0114">cAMP</keyword>
<organism evidence="2 3">
    <name type="scientific">Naumovozyma dairenensis (strain ATCC 10597 / BCRC 20456 / CBS 421 / NBRC 0211 / NRRL Y-12639)</name>
    <name type="common">Saccharomyces dairenensis</name>
    <dbReference type="NCBI Taxonomy" id="1071378"/>
    <lineage>
        <taxon>Eukaryota</taxon>
        <taxon>Fungi</taxon>
        <taxon>Dikarya</taxon>
        <taxon>Ascomycota</taxon>
        <taxon>Saccharomycotina</taxon>
        <taxon>Saccharomycetes</taxon>
        <taxon>Saccharomycetales</taxon>
        <taxon>Saccharomycetaceae</taxon>
        <taxon>Naumovozyma</taxon>
    </lineage>
</organism>
<sequence length="372" mass="41610">MSPSFEVTILGASGGPLEGTTQCFMVRPTRLDTLASICVDAGVGLRQIIHTLLDSKGTLDAEAQIESFYENDFEPASSFVHPEAPYKLGFSESILHSLKKAMGESKENLNTMDVALQLFQNLKEYYVTHPHLDHTNALVINSPSIYDPRFPSNKTVYGLPFSVEGLKKHIFNDVSWPNLIEDGTGMLEVEALKSESSHDCKIFPQWNILPFKVSHGVGASDVLDHIYSTVYLLRDRKSNDCIVIGGDVERDPKTGNKIYLDKVWQYLASNIPPKNLKGIFIECSSPNSSDDEHLYGHMSPNHLIQELSRLRGLYNNPNCLDGLNIIITHTKMISSNIDPRFIILRQLRELAKVTFMEKVLFSIALPGFTVVL</sequence>
<dbReference type="Pfam" id="PF02112">
    <property type="entry name" value="PDEase_II"/>
    <property type="match status" value="1"/>
</dbReference>
<evidence type="ECO:0000313" key="3">
    <source>
        <dbReference type="Proteomes" id="UP000000689"/>
    </source>
</evidence>
<dbReference type="RefSeq" id="XP_003672138.1">
    <property type="nucleotide sequence ID" value="XM_003672090.1"/>
</dbReference>
<dbReference type="GeneID" id="11493985"/>